<keyword evidence="2" id="KW-0812">Transmembrane</keyword>
<keyword evidence="2" id="KW-1133">Transmembrane helix</keyword>
<evidence type="ECO:0000313" key="3">
    <source>
        <dbReference type="EMBL" id="KAI9256547.1"/>
    </source>
</evidence>
<reference evidence="3" key="2">
    <citation type="submission" date="2023-02" db="EMBL/GenBank/DDBJ databases">
        <authorList>
            <consortium name="DOE Joint Genome Institute"/>
            <person name="Mondo S.J."/>
            <person name="Chang Y."/>
            <person name="Wang Y."/>
            <person name="Ahrendt S."/>
            <person name="Andreopoulos W."/>
            <person name="Barry K."/>
            <person name="Beard J."/>
            <person name="Benny G.L."/>
            <person name="Blankenship S."/>
            <person name="Bonito G."/>
            <person name="Cuomo C."/>
            <person name="Desiro A."/>
            <person name="Gervers K.A."/>
            <person name="Hundley H."/>
            <person name="Kuo A."/>
            <person name="LaButti K."/>
            <person name="Lang B.F."/>
            <person name="Lipzen A."/>
            <person name="O'Donnell K."/>
            <person name="Pangilinan J."/>
            <person name="Reynolds N."/>
            <person name="Sandor L."/>
            <person name="Smith M.W."/>
            <person name="Tsang A."/>
            <person name="Grigoriev I.V."/>
            <person name="Stajich J.E."/>
            <person name="Spatafora J.W."/>
        </authorList>
    </citation>
    <scope>NUCLEOTIDE SEQUENCE</scope>
    <source>
        <strain evidence="3">RSA 2281</strain>
    </source>
</reference>
<reference evidence="3" key="1">
    <citation type="journal article" date="2022" name="IScience">
        <title>Evolution of zygomycete secretomes and the origins of terrestrial fungal ecologies.</title>
        <authorList>
            <person name="Chang Y."/>
            <person name="Wang Y."/>
            <person name="Mondo S."/>
            <person name="Ahrendt S."/>
            <person name="Andreopoulos W."/>
            <person name="Barry K."/>
            <person name="Beard J."/>
            <person name="Benny G.L."/>
            <person name="Blankenship S."/>
            <person name="Bonito G."/>
            <person name="Cuomo C."/>
            <person name="Desiro A."/>
            <person name="Gervers K.A."/>
            <person name="Hundley H."/>
            <person name="Kuo A."/>
            <person name="LaButti K."/>
            <person name="Lang B.F."/>
            <person name="Lipzen A."/>
            <person name="O'Donnell K."/>
            <person name="Pangilinan J."/>
            <person name="Reynolds N."/>
            <person name="Sandor L."/>
            <person name="Smith M.E."/>
            <person name="Tsang A."/>
            <person name="Grigoriev I.V."/>
            <person name="Stajich J.E."/>
            <person name="Spatafora J.W."/>
        </authorList>
    </citation>
    <scope>NUCLEOTIDE SEQUENCE</scope>
    <source>
        <strain evidence="3">RSA 2281</strain>
    </source>
</reference>
<dbReference type="Proteomes" id="UP001209540">
    <property type="component" value="Unassembled WGS sequence"/>
</dbReference>
<feature type="region of interest" description="Disordered" evidence="1">
    <location>
        <begin position="147"/>
        <end position="174"/>
    </location>
</feature>
<feature type="region of interest" description="Disordered" evidence="1">
    <location>
        <begin position="226"/>
        <end position="248"/>
    </location>
</feature>
<protein>
    <submittedName>
        <fullName evidence="3">Uncharacterized protein</fullName>
    </submittedName>
</protein>
<feature type="region of interest" description="Disordered" evidence="1">
    <location>
        <begin position="301"/>
        <end position="321"/>
    </location>
</feature>
<keyword evidence="2" id="KW-0472">Membrane</keyword>
<gene>
    <name evidence="3" type="ORF">BDA99DRAFT_561988</name>
</gene>
<sequence>MDKTLNSMVSKLSYNTTNNNDISSNSTILIESTTSTLTAPSYSSNFLIVPTNNEQDEEVRAARVVESNLAHPPPPAQQHHVSTTPLVEEVAPKFPDNGFNTTADQEPDQQQNLNKNVIAGIVGASGAGMVAMIAVGILVWHNARRYRQQPSNKPSPKGRGGSDNERKSPMLFSLPGEPMIASDTVPTGNSYFHDWDQHHQHQSISKFPSSTYSALYTTAHDDTINGTTSLQTNNHHEDEWSSDTGSSESMSIHNLSTYYSVEENSTVTTTTIRQQQHQTVPPSQLAPSVAATIPLSISSSHQSTIHSQALNEPKQQKEEPDVLDKDLKHSLSLVNRKLLHYPARFRHGFTSSSAKILDQVNSDDDEKSDTATISYNLAHLFYPTESQLDAVALTITDQLEETDLTRHYFLTPFDLPASRFLPLPNCPFQLVTRQSILDDPEKRQGVHETS</sequence>
<organism evidence="3 4">
    <name type="scientific">Phascolomyces articulosus</name>
    <dbReference type="NCBI Taxonomy" id="60185"/>
    <lineage>
        <taxon>Eukaryota</taxon>
        <taxon>Fungi</taxon>
        <taxon>Fungi incertae sedis</taxon>
        <taxon>Mucoromycota</taxon>
        <taxon>Mucoromycotina</taxon>
        <taxon>Mucoromycetes</taxon>
        <taxon>Mucorales</taxon>
        <taxon>Lichtheimiaceae</taxon>
        <taxon>Phascolomyces</taxon>
    </lineage>
</organism>
<evidence type="ECO:0000256" key="1">
    <source>
        <dbReference type="SAM" id="MobiDB-lite"/>
    </source>
</evidence>
<dbReference type="AlphaFoldDB" id="A0AAD5K5E8"/>
<comment type="caution">
    <text evidence="3">The sequence shown here is derived from an EMBL/GenBank/DDBJ whole genome shotgun (WGS) entry which is preliminary data.</text>
</comment>
<evidence type="ECO:0000256" key="2">
    <source>
        <dbReference type="SAM" id="Phobius"/>
    </source>
</evidence>
<evidence type="ECO:0000313" key="4">
    <source>
        <dbReference type="Proteomes" id="UP001209540"/>
    </source>
</evidence>
<dbReference type="EMBL" id="JAIXMP010000021">
    <property type="protein sequence ID" value="KAI9256547.1"/>
    <property type="molecule type" value="Genomic_DNA"/>
</dbReference>
<keyword evidence="4" id="KW-1185">Reference proteome</keyword>
<proteinExistence type="predicted"/>
<accession>A0AAD5K5E8</accession>
<feature type="transmembrane region" description="Helical" evidence="2">
    <location>
        <begin position="117"/>
        <end position="140"/>
    </location>
</feature>
<name>A0AAD5K5E8_9FUNG</name>